<protein>
    <submittedName>
        <fullName evidence="2">DUF3054 domain-containing protein</fullName>
    </submittedName>
</protein>
<keyword evidence="1" id="KW-0812">Transmembrane</keyword>
<proteinExistence type="predicted"/>
<dbReference type="Proteomes" id="UP000269438">
    <property type="component" value="Unassembled WGS sequence"/>
</dbReference>
<organism evidence="2 3">
    <name type="scientific">Mycetocola lacteus</name>
    <dbReference type="NCBI Taxonomy" id="76637"/>
    <lineage>
        <taxon>Bacteria</taxon>
        <taxon>Bacillati</taxon>
        <taxon>Actinomycetota</taxon>
        <taxon>Actinomycetes</taxon>
        <taxon>Micrococcales</taxon>
        <taxon>Microbacteriaceae</taxon>
        <taxon>Mycetocola</taxon>
    </lineage>
</organism>
<dbReference type="InterPro" id="IPR021414">
    <property type="entry name" value="DUF3054"/>
</dbReference>
<sequence length="132" mass="14209">MRFGSSPTRSIVSAAALDALLIIVFVMLGRRSHAEGNDLLGILGTAWPFLVGAAIGWIVTLAWRNPVALRWTGPLIWLATVVLGLPLRVLAGGEAPISFVLVTAGVLAVFLIGWRALALLLMSRRGRRSTRR</sequence>
<dbReference type="Pfam" id="PF11255">
    <property type="entry name" value="DUF3054"/>
    <property type="match status" value="1"/>
</dbReference>
<reference evidence="2 3" key="1">
    <citation type="submission" date="2018-10" db="EMBL/GenBank/DDBJ databases">
        <authorList>
            <person name="Li J."/>
        </authorList>
    </citation>
    <scope>NUCLEOTIDE SEQUENCE [LARGE SCALE GENOMIC DNA]</scope>
    <source>
        <strain evidence="2 3">JCM 11654</strain>
    </source>
</reference>
<feature type="transmembrane region" description="Helical" evidence="1">
    <location>
        <begin position="12"/>
        <end position="29"/>
    </location>
</feature>
<keyword evidence="3" id="KW-1185">Reference proteome</keyword>
<dbReference type="OrthoDB" id="3698172at2"/>
<feature type="transmembrane region" description="Helical" evidence="1">
    <location>
        <begin position="97"/>
        <end position="122"/>
    </location>
</feature>
<gene>
    <name evidence="2" type="ORF">D9V34_02755</name>
</gene>
<accession>A0A3L7AUP6</accession>
<comment type="caution">
    <text evidence="2">The sequence shown here is derived from an EMBL/GenBank/DDBJ whole genome shotgun (WGS) entry which is preliminary data.</text>
</comment>
<evidence type="ECO:0000313" key="2">
    <source>
        <dbReference type="EMBL" id="RLP83745.1"/>
    </source>
</evidence>
<keyword evidence="1" id="KW-1133">Transmembrane helix</keyword>
<dbReference type="AlphaFoldDB" id="A0A3L7AUP6"/>
<feature type="transmembrane region" description="Helical" evidence="1">
    <location>
        <begin position="41"/>
        <end position="63"/>
    </location>
</feature>
<dbReference type="RefSeq" id="WP_121687407.1">
    <property type="nucleotide sequence ID" value="NZ_RCUY01000002.1"/>
</dbReference>
<evidence type="ECO:0000313" key="3">
    <source>
        <dbReference type="Proteomes" id="UP000269438"/>
    </source>
</evidence>
<feature type="transmembrane region" description="Helical" evidence="1">
    <location>
        <begin position="75"/>
        <end position="91"/>
    </location>
</feature>
<keyword evidence="1" id="KW-0472">Membrane</keyword>
<evidence type="ECO:0000256" key="1">
    <source>
        <dbReference type="SAM" id="Phobius"/>
    </source>
</evidence>
<dbReference type="EMBL" id="RCUY01000002">
    <property type="protein sequence ID" value="RLP83745.1"/>
    <property type="molecule type" value="Genomic_DNA"/>
</dbReference>
<name>A0A3L7AUP6_9MICO</name>